<dbReference type="AlphaFoldDB" id="M0M495"/>
<evidence type="ECO:0000256" key="2">
    <source>
        <dbReference type="ARBA" id="ARBA00022723"/>
    </source>
</evidence>
<dbReference type="SUPFAM" id="SSF51621">
    <property type="entry name" value="Phosphoenolpyruvate/pyruvate domain"/>
    <property type="match status" value="1"/>
</dbReference>
<protein>
    <submittedName>
        <fullName evidence="5">Citrate lyase subunit beta</fullName>
    </submittedName>
</protein>
<dbReference type="PATRIC" id="fig|1132509.6.peg.1536"/>
<dbReference type="EMBL" id="AOMB01000020">
    <property type="protein sequence ID" value="EMA39200.1"/>
    <property type="molecule type" value="Genomic_DNA"/>
</dbReference>
<reference evidence="5 6" key="1">
    <citation type="journal article" date="2014" name="PLoS Genet.">
        <title>Phylogenetically driven sequencing of extremely halophilic archaea reveals strategies for static and dynamic osmo-response.</title>
        <authorList>
            <person name="Becker E.A."/>
            <person name="Seitzer P.M."/>
            <person name="Tritt A."/>
            <person name="Larsen D."/>
            <person name="Krusor M."/>
            <person name="Yao A.I."/>
            <person name="Wu D."/>
            <person name="Madern D."/>
            <person name="Eisen J.A."/>
            <person name="Darling A.E."/>
            <person name="Facciotti M.T."/>
        </authorList>
    </citation>
    <scope>NUCLEOTIDE SEQUENCE [LARGE SCALE GENOMIC DNA]</scope>
    <source>
        <strain evidence="5 6">100A6</strain>
    </source>
</reference>
<comment type="cofactor">
    <cofactor evidence="1">
        <name>Mg(2+)</name>
        <dbReference type="ChEBI" id="CHEBI:18420"/>
    </cofactor>
</comment>
<dbReference type="PIRSF" id="PIRSF015582">
    <property type="entry name" value="Cit_lyase_B"/>
    <property type="match status" value="1"/>
</dbReference>
<evidence type="ECO:0000256" key="1">
    <source>
        <dbReference type="ARBA" id="ARBA00001946"/>
    </source>
</evidence>
<organism evidence="5 6">
    <name type="scientific">Halococcus hamelinensis 100A6</name>
    <dbReference type="NCBI Taxonomy" id="1132509"/>
    <lineage>
        <taxon>Archaea</taxon>
        <taxon>Methanobacteriati</taxon>
        <taxon>Methanobacteriota</taxon>
        <taxon>Stenosarchaea group</taxon>
        <taxon>Halobacteria</taxon>
        <taxon>Halobacteriales</taxon>
        <taxon>Halococcaceae</taxon>
        <taxon>Halococcus</taxon>
    </lineage>
</organism>
<dbReference type="Proteomes" id="UP000011566">
    <property type="component" value="Unassembled WGS sequence"/>
</dbReference>
<dbReference type="GO" id="GO:0000287">
    <property type="term" value="F:magnesium ion binding"/>
    <property type="evidence" value="ECO:0007669"/>
    <property type="project" value="TreeGrafter"/>
</dbReference>
<keyword evidence="3" id="KW-0460">Magnesium</keyword>
<evidence type="ECO:0000256" key="3">
    <source>
        <dbReference type="ARBA" id="ARBA00022842"/>
    </source>
</evidence>
<dbReference type="Pfam" id="PF03328">
    <property type="entry name" value="HpcH_HpaI"/>
    <property type="match status" value="1"/>
</dbReference>
<dbReference type="InterPro" id="IPR005000">
    <property type="entry name" value="Aldolase/citrate-lyase_domain"/>
</dbReference>
<gene>
    <name evidence="5" type="ORF">C447_06778</name>
</gene>
<name>M0M495_9EURY</name>
<dbReference type="Gene3D" id="3.20.20.60">
    <property type="entry name" value="Phosphoenolpyruvate-binding domains"/>
    <property type="match status" value="1"/>
</dbReference>
<feature type="domain" description="HpcH/HpaI aldolase/citrate lyase" evidence="4">
    <location>
        <begin position="1"/>
        <end position="209"/>
    </location>
</feature>
<dbReference type="GO" id="GO:0016829">
    <property type="term" value="F:lyase activity"/>
    <property type="evidence" value="ECO:0007669"/>
    <property type="project" value="UniProtKB-KW"/>
</dbReference>
<dbReference type="eggNOG" id="arCOG00760">
    <property type="taxonomic scope" value="Archaea"/>
</dbReference>
<keyword evidence="6" id="KW-1185">Reference proteome</keyword>
<evidence type="ECO:0000313" key="6">
    <source>
        <dbReference type="Proteomes" id="UP000011566"/>
    </source>
</evidence>
<dbReference type="InterPro" id="IPR040442">
    <property type="entry name" value="Pyrv_kinase-like_dom_sf"/>
</dbReference>
<dbReference type="PANTHER" id="PTHR32308">
    <property type="entry name" value="LYASE BETA SUBUNIT, PUTATIVE (AFU_ORTHOLOGUE AFUA_4G13030)-RELATED"/>
    <property type="match status" value="1"/>
</dbReference>
<accession>M0M495</accession>
<proteinExistence type="predicted"/>
<evidence type="ECO:0000313" key="5">
    <source>
        <dbReference type="EMBL" id="EMA39200.1"/>
    </source>
</evidence>
<evidence type="ECO:0000259" key="4">
    <source>
        <dbReference type="Pfam" id="PF03328"/>
    </source>
</evidence>
<keyword evidence="5" id="KW-0456">Lyase</keyword>
<dbReference type="PANTHER" id="PTHR32308:SF0">
    <property type="entry name" value="HPCH_HPAI ALDOLASE_CITRATE LYASE DOMAIN-CONTAINING PROTEIN"/>
    <property type="match status" value="1"/>
</dbReference>
<dbReference type="InterPro" id="IPR011206">
    <property type="entry name" value="Citrate_lyase_beta/mcl1/mcl2"/>
</dbReference>
<sequence>MLFTPGDRPEMLRKAPTTGADVVVFDLEDAVAPERMVEAREAVNDVLTTDFDPDCEVCVRVTAEAVEADLDVVLRGDPRLDAVMCPKVDSVADVERVADALSDRAVDRPIFALVETARGVLEAPAIAAADPTTAVCFGAEDLAADIGATRTSEGTEVLYARERVVLAASAAGVDAVDIVFTAIEDGEGLAEETAFGAGLGYDGKMVIHPSQVAVVNDAYTPTPERVEWAERVLDARDRAANEGRGVFRVDDEMVDAPLVAQAERVVELARAADA</sequence>
<comment type="caution">
    <text evidence="5">The sequence shown here is derived from an EMBL/GenBank/DDBJ whole genome shotgun (WGS) entry which is preliminary data.</text>
</comment>
<dbReference type="InterPro" id="IPR015813">
    <property type="entry name" value="Pyrv/PenolPyrv_kinase-like_dom"/>
</dbReference>
<dbReference type="GO" id="GO:0006107">
    <property type="term" value="P:oxaloacetate metabolic process"/>
    <property type="evidence" value="ECO:0007669"/>
    <property type="project" value="TreeGrafter"/>
</dbReference>
<keyword evidence="2" id="KW-0479">Metal-binding</keyword>